<accession>A0A0R3PGD3</accession>
<keyword evidence="2" id="KW-1185">Reference proteome</keyword>
<dbReference type="EMBL" id="UYYA01000961">
    <property type="protein sequence ID" value="VDM54912.1"/>
    <property type="molecule type" value="Genomic_DNA"/>
</dbReference>
<protein>
    <submittedName>
        <fullName evidence="3">ApbA_C domain-containing protein</fullName>
    </submittedName>
</protein>
<proteinExistence type="predicted"/>
<dbReference type="Proteomes" id="UP000267027">
    <property type="component" value="Unassembled WGS sequence"/>
</dbReference>
<sequence length="195" mass="21942">MFSLTESTKILLAIGRKESVEENPEPVFRMLYRRRSPRLVVRHNIEVNFCPVSVMYEENALHGLSTLFADDPDLFTNVAVELRRRKWSEKAQALREWEAGDPFACLVVQNVSVNYAAIEDYVSKMRLGIGHVDIADLVERTGHPLLTTRGIFPVSCTLIGISAALLTVNGCVKNRKLQLLPPLLIRDILSSNPNI</sequence>
<name>A0A0R3PGD3_ANGCS</name>
<reference evidence="3" key="1">
    <citation type="submission" date="2017-02" db="UniProtKB">
        <authorList>
            <consortium name="WormBaseParasite"/>
        </authorList>
    </citation>
    <scope>IDENTIFICATION</scope>
</reference>
<reference evidence="1 2" key="2">
    <citation type="submission" date="2018-11" db="EMBL/GenBank/DDBJ databases">
        <authorList>
            <consortium name="Pathogen Informatics"/>
        </authorList>
    </citation>
    <scope>NUCLEOTIDE SEQUENCE [LARGE SCALE GENOMIC DNA]</scope>
    <source>
        <strain evidence="1 2">Costa Rica</strain>
    </source>
</reference>
<organism evidence="3">
    <name type="scientific">Angiostrongylus costaricensis</name>
    <name type="common">Nematode worm</name>
    <dbReference type="NCBI Taxonomy" id="334426"/>
    <lineage>
        <taxon>Eukaryota</taxon>
        <taxon>Metazoa</taxon>
        <taxon>Ecdysozoa</taxon>
        <taxon>Nematoda</taxon>
        <taxon>Chromadorea</taxon>
        <taxon>Rhabditida</taxon>
        <taxon>Rhabditina</taxon>
        <taxon>Rhabditomorpha</taxon>
        <taxon>Strongyloidea</taxon>
        <taxon>Metastrongylidae</taxon>
        <taxon>Angiostrongylus</taxon>
    </lineage>
</organism>
<dbReference type="AlphaFoldDB" id="A0A0R3PGD3"/>
<evidence type="ECO:0000313" key="2">
    <source>
        <dbReference type="Proteomes" id="UP000267027"/>
    </source>
</evidence>
<dbReference type="OrthoDB" id="5867285at2759"/>
<evidence type="ECO:0000313" key="1">
    <source>
        <dbReference type="EMBL" id="VDM54912.1"/>
    </source>
</evidence>
<evidence type="ECO:0000313" key="3">
    <source>
        <dbReference type="WBParaSite" id="ACOC_0000332601-mRNA-1"/>
    </source>
</evidence>
<gene>
    <name evidence="1" type="ORF">ACOC_LOCUS3327</name>
</gene>
<dbReference type="WBParaSite" id="ACOC_0000332601-mRNA-1">
    <property type="protein sequence ID" value="ACOC_0000332601-mRNA-1"/>
    <property type="gene ID" value="ACOC_0000332601"/>
</dbReference>